<proteinExistence type="predicted"/>
<dbReference type="Proteomes" id="UP000054683">
    <property type="component" value="Unassembled WGS sequence"/>
</dbReference>
<dbReference type="EMBL" id="FCOK02000078">
    <property type="protein sequence ID" value="SAL66099.1"/>
    <property type="molecule type" value="Genomic_DNA"/>
</dbReference>
<name>A0A158JCE9_9BURK</name>
<accession>A0A158JCE9</accession>
<dbReference type="AlphaFoldDB" id="A0A158JCE9"/>
<organism evidence="1 2">
    <name type="scientific">Caballeronia udeis</name>
    <dbReference type="NCBI Taxonomy" id="1232866"/>
    <lineage>
        <taxon>Bacteria</taxon>
        <taxon>Pseudomonadati</taxon>
        <taxon>Pseudomonadota</taxon>
        <taxon>Betaproteobacteria</taxon>
        <taxon>Burkholderiales</taxon>
        <taxon>Burkholderiaceae</taxon>
        <taxon>Caballeronia</taxon>
    </lineage>
</organism>
<protein>
    <submittedName>
        <fullName evidence="1">Uncharacterized protein</fullName>
    </submittedName>
</protein>
<evidence type="ECO:0000313" key="2">
    <source>
        <dbReference type="Proteomes" id="UP000054683"/>
    </source>
</evidence>
<reference evidence="1 2" key="1">
    <citation type="submission" date="2016-01" db="EMBL/GenBank/DDBJ databases">
        <authorList>
            <person name="Oliw E.H."/>
        </authorList>
    </citation>
    <scope>NUCLEOTIDE SEQUENCE [LARGE SCALE GENOMIC DNA]</scope>
    <source>
        <strain evidence="1">LMG 27134</strain>
    </source>
</reference>
<gene>
    <name evidence="1" type="ORF">AWB69_07470</name>
</gene>
<sequence length="60" mass="6688">MPTAVGPFSFSTRLNCSAIVLKAWSHETGVNSPSFAYLPSFMRSSGVVRRSSPYMIFERK</sequence>
<evidence type="ECO:0000313" key="1">
    <source>
        <dbReference type="EMBL" id="SAL66099.1"/>
    </source>
</evidence>